<evidence type="ECO:0000313" key="10">
    <source>
        <dbReference type="EMBL" id="RZS87612.1"/>
    </source>
</evidence>
<dbReference type="InterPro" id="IPR017814">
    <property type="entry name" value="Mycothiol_biosynthesis_MshA"/>
</dbReference>
<evidence type="ECO:0000259" key="8">
    <source>
        <dbReference type="Pfam" id="PF00534"/>
    </source>
</evidence>
<evidence type="ECO:0000256" key="7">
    <source>
        <dbReference type="HAMAP-Rule" id="MF_01695"/>
    </source>
</evidence>
<comment type="caution">
    <text evidence="10">The sequence shown here is derived from an EMBL/GenBank/DDBJ whole genome shotgun (WGS) entry which is preliminary data.</text>
</comment>
<dbReference type="PANTHER" id="PTHR45947">
    <property type="entry name" value="SULFOQUINOVOSYL TRANSFERASE SQD2"/>
    <property type="match status" value="1"/>
</dbReference>
<comment type="caution">
    <text evidence="7">Lacks conserved residue(s) required for the propagation of feature annotation.</text>
</comment>
<dbReference type="InterPro" id="IPR001296">
    <property type="entry name" value="Glyco_trans_1"/>
</dbReference>
<dbReference type="Pfam" id="PF00534">
    <property type="entry name" value="Glycos_transf_1"/>
    <property type="match status" value="1"/>
</dbReference>
<dbReference type="GO" id="GO:0008375">
    <property type="term" value="F:acetylglucosaminyltransferase activity"/>
    <property type="evidence" value="ECO:0007669"/>
    <property type="project" value="UniProtKB-UniRule"/>
</dbReference>
<keyword evidence="5 7" id="KW-0460">Magnesium</keyword>
<evidence type="ECO:0000256" key="3">
    <source>
        <dbReference type="ARBA" id="ARBA00022679"/>
    </source>
</evidence>
<dbReference type="GO" id="GO:0102710">
    <property type="term" value="F:D-inositol-3-phosphate glycosyltransferase activity"/>
    <property type="evidence" value="ECO:0007669"/>
    <property type="project" value="UniProtKB-EC"/>
</dbReference>
<organism evidence="10 11">
    <name type="scientific">Motilibacter rhizosphaerae</name>
    <dbReference type="NCBI Taxonomy" id="598652"/>
    <lineage>
        <taxon>Bacteria</taxon>
        <taxon>Bacillati</taxon>
        <taxon>Actinomycetota</taxon>
        <taxon>Actinomycetes</taxon>
        <taxon>Motilibacterales</taxon>
        <taxon>Motilibacteraceae</taxon>
        <taxon>Motilibacter</taxon>
    </lineage>
</organism>
<feature type="binding site" evidence="7">
    <location>
        <position position="245"/>
    </location>
    <ligand>
        <name>UDP-N-acetyl-alpha-D-glucosamine</name>
        <dbReference type="ChEBI" id="CHEBI:57705"/>
    </ligand>
</feature>
<dbReference type="Pfam" id="PF13579">
    <property type="entry name" value="Glyco_trans_4_4"/>
    <property type="match status" value="1"/>
</dbReference>
<protein>
    <recommendedName>
        <fullName evidence="7">D-inositol-3-phosphate glycosyltransferase</fullName>
        <ecNumber evidence="7">2.4.1.250</ecNumber>
    </recommendedName>
    <alternativeName>
        <fullName evidence="7">N-acetylglucosamine-inositol-phosphate N-acetylglucosaminyltransferase</fullName>
        <shortName evidence="7">GlcNAc-Ins-P N-acetylglucosaminyltransferase</shortName>
    </alternativeName>
</protein>
<evidence type="ECO:0000256" key="2">
    <source>
        <dbReference type="ARBA" id="ARBA00022676"/>
    </source>
</evidence>
<dbReference type="EMBL" id="SGXD01000003">
    <property type="protein sequence ID" value="RZS87612.1"/>
    <property type="molecule type" value="Genomic_DNA"/>
</dbReference>
<feature type="binding site" evidence="7">
    <location>
        <position position="27"/>
    </location>
    <ligand>
        <name>1D-myo-inositol 3-phosphate</name>
        <dbReference type="ChEBI" id="CHEBI:58401"/>
    </ligand>
</feature>
<feature type="domain" description="Glycosyltransferase subfamily 4-like N-terminal" evidence="9">
    <location>
        <begin position="40"/>
        <end position="213"/>
    </location>
</feature>
<feature type="binding site" evidence="7">
    <location>
        <position position="250"/>
    </location>
    <ligand>
        <name>UDP-N-acetyl-alpha-D-glucosamine</name>
        <dbReference type="ChEBI" id="CHEBI:57705"/>
    </ligand>
</feature>
<dbReference type="HAMAP" id="MF_01695">
    <property type="entry name" value="MshA"/>
    <property type="match status" value="1"/>
</dbReference>
<dbReference type="InterPro" id="IPR028098">
    <property type="entry name" value="Glyco_trans_4-like_N"/>
</dbReference>
<feature type="binding site" evidence="7">
    <location>
        <position position="323"/>
    </location>
    <ligand>
        <name>Mg(2+)</name>
        <dbReference type="ChEBI" id="CHEBI:18420"/>
    </ligand>
</feature>
<feature type="binding site" evidence="7">
    <location>
        <position position="151"/>
    </location>
    <ligand>
        <name>1D-myo-inositol 3-phosphate</name>
        <dbReference type="ChEBI" id="CHEBI:58401"/>
    </ligand>
</feature>
<keyword evidence="4 7" id="KW-0479">Metal-binding</keyword>
<comment type="catalytic activity">
    <reaction evidence="6 7">
        <text>1D-myo-inositol 3-phosphate + UDP-N-acetyl-alpha-D-glucosamine = 1D-myo-inositol 2-acetamido-2-deoxy-alpha-D-glucopyranoside 3-phosphate + UDP + H(+)</text>
        <dbReference type="Rhea" id="RHEA:26188"/>
        <dbReference type="ChEBI" id="CHEBI:15378"/>
        <dbReference type="ChEBI" id="CHEBI:57705"/>
        <dbReference type="ChEBI" id="CHEBI:58223"/>
        <dbReference type="ChEBI" id="CHEBI:58401"/>
        <dbReference type="ChEBI" id="CHEBI:58892"/>
        <dbReference type="EC" id="2.4.1.250"/>
    </reaction>
</comment>
<dbReference type="AlphaFoldDB" id="A0A4Q7NR12"/>
<dbReference type="InterPro" id="IPR050194">
    <property type="entry name" value="Glycosyltransferase_grp1"/>
</dbReference>
<dbReference type="EC" id="2.4.1.250" evidence="7"/>
<feature type="binding site" evidence="7">
    <location>
        <position position="320"/>
    </location>
    <ligand>
        <name>Mg(2+)</name>
        <dbReference type="ChEBI" id="CHEBI:18420"/>
    </ligand>
</feature>
<feature type="binding site" evidence="7">
    <location>
        <position position="127"/>
    </location>
    <ligand>
        <name>1D-myo-inositol 3-phosphate</name>
        <dbReference type="ChEBI" id="CHEBI:58401"/>
    </ligand>
</feature>
<proteinExistence type="inferred from homology"/>
<feature type="binding site" evidence="7">
    <location>
        <position position="96"/>
    </location>
    <ligand>
        <name>1D-myo-inositol 3-phosphate</name>
        <dbReference type="ChEBI" id="CHEBI:58401"/>
    </ligand>
</feature>
<evidence type="ECO:0000256" key="5">
    <source>
        <dbReference type="ARBA" id="ARBA00022842"/>
    </source>
</evidence>
<feature type="domain" description="Glycosyl transferase family 1" evidence="8">
    <location>
        <begin position="227"/>
        <end position="398"/>
    </location>
</feature>
<comment type="subunit">
    <text evidence="7">Homodimer.</text>
</comment>
<feature type="binding site" evidence="7">
    <location>
        <begin position="33"/>
        <end position="34"/>
    </location>
    <ligand>
        <name>UDP-N-acetyl-alpha-D-glucosamine</name>
        <dbReference type="ChEBI" id="CHEBI:57705"/>
    </ligand>
</feature>
<keyword evidence="11" id="KW-1185">Reference proteome</keyword>
<comment type="function">
    <text evidence="7">Catalyzes the transfer of a N-acetyl-glucosamine moiety to 1D-myo-inositol 3-phosphate to produce 1D-myo-inositol 2-acetamido-2-deoxy-glucopyranoside 3-phosphate in the mycothiol biosynthesis pathway.</text>
</comment>
<dbReference type="GO" id="GO:0010125">
    <property type="term" value="P:mycothiol biosynthetic process"/>
    <property type="evidence" value="ECO:0007669"/>
    <property type="project" value="UniProtKB-UniRule"/>
</dbReference>
<dbReference type="SUPFAM" id="SSF53756">
    <property type="entry name" value="UDP-Glycosyltransferase/glycogen phosphorylase"/>
    <property type="match status" value="1"/>
</dbReference>
<feature type="binding site" evidence="7">
    <location>
        <position position="41"/>
    </location>
    <ligand>
        <name>UDP-N-acetyl-alpha-D-glucosamine</name>
        <dbReference type="ChEBI" id="CHEBI:57705"/>
    </ligand>
</feature>
<sequence>MTREPVRPLRPARRPRGPRRVAMLSVHTSPLDQPGTGDAGGLNVYVVELSRRLAALGIEVDILTRAVQEDAPPVVRLGDGVAVRHLSTGSSGPLTKEELPGQLCALSAALISAAPEGAGYDLVHSHYWLSGQVGWVAAEHWGVPLVHTMHTMARVKNLSLGPGELPEPRSREVGEAQVVGAAERLLANTGEEAEQLVELYGADPGRVAVVAPGVDLETFHPRPRAAVRARLGLPADALVLLFVGRVQPLKAPDVLVRATAELLTAYPALRSRLRTVVCGGPSGAGLAEPGALERLADELGVADVVSFQPPVPRRELADWYAAADLTVIPSRSESFGLVAIESQACGTPVVAARVGGLRTAVADGSSGVLVDGHDPQRWGRVLGELLLDPHRRLALGDGALRHAAGFSWTRTAEQVAEVYADAVTSARFSAVPGLRAVR</sequence>
<dbReference type="GO" id="GO:0000287">
    <property type="term" value="F:magnesium ion binding"/>
    <property type="evidence" value="ECO:0007669"/>
    <property type="project" value="UniProtKB-UniRule"/>
</dbReference>
<accession>A0A4Q7NR12</accession>
<evidence type="ECO:0000256" key="4">
    <source>
        <dbReference type="ARBA" id="ARBA00022723"/>
    </source>
</evidence>
<feature type="binding site" evidence="7">
    <location>
        <position position="311"/>
    </location>
    <ligand>
        <name>UDP-N-acetyl-alpha-D-glucosamine</name>
        <dbReference type="ChEBI" id="CHEBI:57705"/>
    </ligand>
</feature>
<feature type="binding site" evidence="7">
    <location>
        <begin position="38"/>
        <end position="43"/>
    </location>
    <ligand>
        <name>1D-myo-inositol 3-phosphate</name>
        <dbReference type="ChEBI" id="CHEBI:58401"/>
    </ligand>
</feature>
<comment type="similarity">
    <text evidence="1 7">Belongs to the glycosyltransferase group 1 family. MshA subfamily.</text>
</comment>
<keyword evidence="2 7" id="KW-0328">Glycosyltransferase</keyword>
<evidence type="ECO:0000256" key="1">
    <source>
        <dbReference type="ARBA" id="ARBA00008449"/>
    </source>
</evidence>
<gene>
    <name evidence="7" type="primary">mshA</name>
    <name evidence="10" type="ORF">EV189_3046</name>
</gene>
<evidence type="ECO:0000313" key="11">
    <source>
        <dbReference type="Proteomes" id="UP000293638"/>
    </source>
</evidence>
<feature type="binding site" evidence="7">
    <location>
        <position position="347"/>
    </location>
    <ligand>
        <name>Mg(2+)</name>
        <dbReference type="ChEBI" id="CHEBI:18420"/>
    </ligand>
</feature>
<dbReference type="NCBIfam" id="TIGR03449">
    <property type="entry name" value="mycothiol_MshA"/>
    <property type="match status" value="1"/>
</dbReference>
<evidence type="ECO:0000259" key="9">
    <source>
        <dbReference type="Pfam" id="PF13579"/>
    </source>
</evidence>
<feature type="binding site" evidence="7">
    <location>
        <position position="171"/>
    </location>
    <ligand>
        <name>1D-myo-inositol 3-phosphate</name>
        <dbReference type="ChEBI" id="CHEBI:58401"/>
    </ligand>
</feature>
<dbReference type="PANTHER" id="PTHR45947:SF3">
    <property type="entry name" value="SULFOQUINOVOSYL TRANSFERASE SQD2"/>
    <property type="match status" value="1"/>
</dbReference>
<evidence type="ECO:0000256" key="6">
    <source>
        <dbReference type="ARBA" id="ARBA00048131"/>
    </source>
</evidence>
<feature type="binding site" evidence="7">
    <location>
        <position position="333"/>
    </location>
    <ligand>
        <name>UDP-N-acetyl-alpha-D-glucosamine</name>
        <dbReference type="ChEBI" id="CHEBI:57705"/>
    </ligand>
</feature>
<name>A0A4Q7NR12_9ACTN</name>
<dbReference type="Gene3D" id="3.40.50.2000">
    <property type="entry name" value="Glycogen Phosphorylase B"/>
    <property type="match status" value="2"/>
</dbReference>
<reference evidence="10 11" key="1">
    <citation type="submission" date="2019-02" db="EMBL/GenBank/DDBJ databases">
        <title>Genomic Encyclopedia of Type Strains, Phase IV (KMG-IV): sequencing the most valuable type-strain genomes for metagenomic binning, comparative biology and taxonomic classification.</title>
        <authorList>
            <person name="Goeker M."/>
        </authorList>
    </citation>
    <scope>NUCLEOTIDE SEQUENCE [LARGE SCALE GENOMIC DNA]</scope>
    <source>
        <strain evidence="10 11">DSM 45622</strain>
    </source>
</reference>
<keyword evidence="3 7" id="KW-0808">Transferase</keyword>
<feature type="binding site" evidence="7">
    <location>
        <position position="341"/>
    </location>
    <ligand>
        <name>UDP-N-acetyl-alpha-D-glucosamine</name>
        <dbReference type="ChEBI" id="CHEBI:57705"/>
    </ligand>
</feature>
<dbReference type="Proteomes" id="UP000293638">
    <property type="component" value="Unassembled WGS sequence"/>
</dbReference>